<dbReference type="EMBL" id="GEDC01002912">
    <property type="protein sequence ID" value="JAS34386.1"/>
    <property type="molecule type" value="Transcribed_RNA"/>
</dbReference>
<proteinExistence type="predicted"/>
<feature type="transmembrane region" description="Helical" evidence="1">
    <location>
        <begin position="148"/>
        <end position="168"/>
    </location>
</feature>
<organism evidence="3">
    <name type="scientific">Clastoptera arizonana</name>
    <name type="common">Arizona spittle bug</name>
    <dbReference type="NCBI Taxonomy" id="38151"/>
    <lineage>
        <taxon>Eukaryota</taxon>
        <taxon>Metazoa</taxon>
        <taxon>Ecdysozoa</taxon>
        <taxon>Arthropoda</taxon>
        <taxon>Hexapoda</taxon>
        <taxon>Insecta</taxon>
        <taxon>Pterygota</taxon>
        <taxon>Neoptera</taxon>
        <taxon>Paraneoptera</taxon>
        <taxon>Hemiptera</taxon>
        <taxon>Auchenorrhyncha</taxon>
        <taxon>Cercopoidea</taxon>
        <taxon>Clastopteridae</taxon>
        <taxon>Clastoptera</taxon>
    </lineage>
</organism>
<accession>A0A1B6D971</accession>
<keyword evidence="1" id="KW-0472">Membrane</keyword>
<evidence type="ECO:0000256" key="1">
    <source>
        <dbReference type="SAM" id="Phobius"/>
    </source>
</evidence>
<protein>
    <submittedName>
        <fullName evidence="3">Uncharacterized protein</fullName>
    </submittedName>
</protein>
<feature type="chain" id="PRO_5008581052" evidence="2">
    <location>
        <begin position="22"/>
        <end position="190"/>
    </location>
</feature>
<sequence>MYNYYFFSICFLVTFFSHVISEDVMEADNGQCVPIYCELNVPPIKCTSLCGLKKYVPICNPPQEVCLCQKLVNNRVQLVSPDEVGTAYETLEVEKSKDNDNLIFGLFAYIVPLESSNLLSEDKTTDSDSQNFIIETVNVHDGRLFYDFTYILSGLFILMICLILYEVVMCKLTSNSIKELSTDKNIPYQV</sequence>
<evidence type="ECO:0000313" key="3">
    <source>
        <dbReference type="EMBL" id="JAS22180.1"/>
    </source>
</evidence>
<dbReference type="EMBL" id="GEDC01015118">
    <property type="protein sequence ID" value="JAS22180.1"/>
    <property type="molecule type" value="Transcribed_RNA"/>
</dbReference>
<evidence type="ECO:0000256" key="2">
    <source>
        <dbReference type="SAM" id="SignalP"/>
    </source>
</evidence>
<reference evidence="3" key="1">
    <citation type="submission" date="2015-12" db="EMBL/GenBank/DDBJ databases">
        <title>De novo transcriptome assembly of four potential Pierce s Disease insect vectors from Arizona vineyards.</title>
        <authorList>
            <person name="Tassone E.E."/>
        </authorList>
    </citation>
    <scope>NUCLEOTIDE SEQUENCE</scope>
</reference>
<keyword evidence="1" id="KW-1133">Transmembrane helix</keyword>
<evidence type="ECO:0000313" key="4">
    <source>
        <dbReference type="EMBL" id="JAS34386.1"/>
    </source>
</evidence>
<feature type="signal peptide" evidence="2">
    <location>
        <begin position="1"/>
        <end position="21"/>
    </location>
</feature>
<dbReference type="AlphaFoldDB" id="A0A1B6D971"/>
<gene>
    <name evidence="3" type="ORF">g.8691</name>
    <name evidence="4" type="ORF">g.8692</name>
</gene>
<keyword evidence="2" id="KW-0732">Signal</keyword>
<name>A0A1B6D971_9HEMI</name>
<keyword evidence="1" id="KW-0812">Transmembrane</keyword>